<dbReference type="Gene3D" id="3.40.50.1580">
    <property type="entry name" value="Nucleoside phosphorylase domain"/>
    <property type="match status" value="1"/>
</dbReference>
<dbReference type="CDD" id="cd17769">
    <property type="entry name" value="NP_TgUP-like"/>
    <property type="match status" value="1"/>
</dbReference>
<sequence>MAKLEGKNIFLTADGRTYHLGVKKGDLASLIVTVGCEQRARFLASKYLTDVTEVASSRQFYTFTGKYIKGGHRMSIVCIGMGAPMADFFIREASFVLEGEPMAVIRIGSCGIVDFDTAPGTLMLSDESMYCYRNYCHFDGEAALGKKTGECDSRPYLLTAPVKADQHLTDLIEANLKKIGAAVKRGLNCSAETFFACQGRELPLWNDQNADLMKDVTSLGVVSLEMETHQIFHLMHQRQHGVPNGPQSHAASLMIGLVNRNNPSFTSHVSSEDQEKATLAAGEAAFDALVSLVSEGILKPAA</sequence>
<dbReference type="Pfam" id="PF01048">
    <property type="entry name" value="PNP_UDP_1"/>
    <property type="match status" value="1"/>
</dbReference>
<dbReference type="GO" id="GO:0005829">
    <property type="term" value="C:cytosol"/>
    <property type="evidence" value="ECO:0007669"/>
    <property type="project" value="TreeGrafter"/>
</dbReference>
<dbReference type="InterPro" id="IPR035994">
    <property type="entry name" value="Nucleoside_phosphorylase_sf"/>
</dbReference>
<dbReference type="InParanoid" id="F0VMU9"/>
<reference evidence="3" key="4">
    <citation type="journal article" date="2015" name="PLoS ONE">
        <title>Comprehensive Evaluation of Toxoplasma gondii VEG and Neospora caninum LIV Genomes with Tachyzoite Stage Transcriptome and Proteome Defines Novel Transcript Features.</title>
        <authorList>
            <person name="Ramaprasad A."/>
            <person name="Mourier T."/>
            <person name="Naeem R."/>
            <person name="Malas T.B."/>
            <person name="Moussa E."/>
            <person name="Panigrahi A."/>
            <person name="Vermont S.J."/>
            <person name="Otto T.D."/>
            <person name="Wastling J."/>
            <person name="Pain A."/>
        </authorList>
    </citation>
    <scope>NUCLEOTIDE SEQUENCE</scope>
    <source>
        <strain evidence="3">Liverpool</strain>
    </source>
</reference>
<dbReference type="OrthoDB" id="416752at2759"/>
<dbReference type="VEuPathDB" id="ToxoDB:NCLIV_054700"/>
<dbReference type="OMA" id="RNLDYFC"/>
<name>F0VMU9_NEOCL</name>
<reference evidence="4" key="3">
    <citation type="journal article" date="2012" name="PLoS Pathog.">
        <title>Comparative genomics of the apicomplexan parasites Toxoplasma gondii and Neospora caninum: Coccidia differing in host range and transmission strategy.</title>
        <authorList>
            <person name="Reid A.J."/>
            <person name="Vermont S.J."/>
            <person name="Cotton J.A."/>
            <person name="Harris D."/>
            <person name="Hill-Cawthorne G.A."/>
            <person name="Konen-Waisman S."/>
            <person name="Latham S.M."/>
            <person name="Mourier T."/>
            <person name="Norton R."/>
            <person name="Quail M.A."/>
            <person name="Sanders M."/>
            <person name="Shanmugam D."/>
            <person name="Sohal A."/>
            <person name="Wasmuth J.D."/>
            <person name="Brunk B."/>
            <person name="Grigg M.E."/>
            <person name="Howard J.C."/>
            <person name="Parkinson J."/>
            <person name="Roos D.S."/>
            <person name="Trees A.J."/>
            <person name="Berriman M."/>
            <person name="Pain A."/>
            <person name="Wastling J.M."/>
        </authorList>
    </citation>
    <scope>NUCLEOTIDE SEQUENCE [LARGE SCALE GENOMIC DNA]</scope>
    <source>
        <strain evidence="4">Liverpool</strain>
    </source>
</reference>
<dbReference type="GO" id="GO:0004850">
    <property type="term" value="F:uridine phosphorylase activity"/>
    <property type="evidence" value="ECO:0007669"/>
    <property type="project" value="TreeGrafter"/>
</dbReference>
<keyword evidence="4" id="KW-1185">Reference proteome</keyword>
<dbReference type="PANTHER" id="PTHR43691">
    <property type="entry name" value="URIDINE PHOSPHORYLASE"/>
    <property type="match status" value="1"/>
</dbReference>
<dbReference type="Proteomes" id="UP000007494">
    <property type="component" value="Chromosome XI"/>
</dbReference>
<evidence type="ECO:0000313" key="4">
    <source>
        <dbReference type="Proteomes" id="UP000007494"/>
    </source>
</evidence>
<evidence type="ECO:0000259" key="1">
    <source>
        <dbReference type="Pfam" id="PF01048"/>
    </source>
</evidence>
<dbReference type="GeneID" id="13446760"/>
<dbReference type="SUPFAM" id="SSF53167">
    <property type="entry name" value="Purine and uridine phosphorylases"/>
    <property type="match status" value="1"/>
</dbReference>
<reference evidence="2" key="1">
    <citation type="submission" date="2011-02" db="EMBL/GenBank/DDBJ databases">
        <authorList>
            <person name="Aslett M."/>
        </authorList>
    </citation>
    <scope>NUCLEOTIDE SEQUENCE</scope>
    <source>
        <strain evidence="2">Liverpool</strain>
    </source>
</reference>
<dbReference type="GO" id="GO:0006218">
    <property type="term" value="P:uridine catabolic process"/>
    <property type="evidence" value="ECO:0007669"/>
    <property type="project" value="TreeGrafter"/>
</dbReference>
<dbReference type="EMBL" id="FR823392">
    <property type="protein sequence ID" value="CBZ55045.1"/>
    <property type="molecule type" value="Genomic_DNA"/>
</dbReference>
<dbReference type="eggNOG" id="ENOG502RXRP">
    <property type="taxonomic scope" value="Eukaryota"/>
</dbReference>
<evidence type="ECO:0000313" key="3">
    <source>
        <dbReference type="EMBL" id="CEL69769.1"/>
    </source>
</evidence>
<reference evidence="2" key="2">
    <citation type="submission" date="2011-03" db="EMBL/GenBank/DDBJ databases">
        <title>Comparative genomics and transcriptomics of Neospora caninum and Toxoplasma gondii.</title>
        <authorList>
            <person name="Reid A.J."/>
            <person name="Sohal A."/>
            <person name="Harris D."/>
            <person name="Quail M."/>
            <person name="Sanders M."/>
            <person name="Berriman M."/>
            <person name="Wastling J.M."/>
            <person name="Pain A."/>
        </authorList>
    </citation>
    <scope>NUCLEOTIDE SEQUENCE</scope>
    <source>
        <strain evidence="2">Liverpool</strain>
    </source>
</reference>
<proteinExistence type="predicted"/>
<dbReference type="AlphaFoldDB" id="F0VMU9"/>
<dbReference type="InterPro" id="IPR000845">
    <property type="entry name" value="Nucleoside_phosphorylase_d"/>
</dbReference>
<dbReference type="EMBL" id="LN714486">
    <property type="protein sequence ID" value="CEL69769.1"/>
    <property type="molecule type" value="Genomic_DNA"/>
</dbReference>
<protein>
    <submittedName>
        <fullName evidence="2">Putative uridine phosphorylase</fullName>
    </submittedName>
    <submittedName>
        <fullName evidence="3">Uridine phosphorylase, putative</fullName>
    </submittedName>
</protein>
<gene>
    <name evidence="3" type="ORF">BN1204_054700</name>
    <name evidence="2" type="ORF">NCLIV_054700</name>
</gene>
<accession>F0VMU9</accession>
<dbReference type="PANTHER" id="PTHR43691:SF14">
    <property type="entry name" value="URIDINE PHOSPHORYLASE"/>
    <property type="match status" value="1"/>
</dbReference>
<feature type="domain" description="Nucleoside phosphorylase" evidence="1">
    <location>
        <begin position="30"/>
        <end position="239"/>
    </location>
</feature>
<organism evidence="2 4">
    <name type="scientific">Neospora caninum (strain Liverpool)</name>
    <dbReference type="NCBI Taxonomy" id="572307"/>
    <lineage>
        <taxon>Eukaryota</taxon>
        <taxon>Sar</taxon>
        <taxon>Alveolata</taxon>
        <taxon>Apicomplexa</taxon>
        <taxon>Conoidasida</taxon>
        <taxon>Coccidia</taxon>
        <taxon>Eucoccidiorida</taxon>
        <taxon>Eimeriorina</taxon>
        <taxon>Sarcocystidae</taxon>
        <taxon>Neospora</taxon>
    </lineage>
</organism>
<evidence type="ECO:0000313" key="2">
    <source>
        <dbReference type="EMBL" id="CBZ55045.1"/>
    </source>
</evidence>
<dbReference type="RefSeq" id="XP_003885073.1">
    <property type="nucleotide sequence ID" value="XM_003885024.1"/>
</dbReference>